<dbReference type="PANTHER" id="PTHR43798">
    <property type="entry name" value="MONOACYLGLYCEROL LIPASE"/>
    <property type="match status" value="1"/>
</dbReference>
<dbReference type="AlphaFoldDB" id="A0A8H4UPI2"/>
<protein>
    <recommendedName>
        <fullName evidence="2">AB hydrolase-1 domain-containing protein</fullName>
    </recommendedName>
</protein>
<keyword evidence="4" id="KW-1185">Reference proteome</keyword>
<evidence type="ECO:0000313" key="4">
    <source>
        <dbReference type="Proteomes" id="UP000635477"/>
    </source>
</evidence>
<dbReference type="GO" id="GO:0016020">
    <property type="term" value="C:membrane"/>
    <property type="evidence" value="ECO:0007669"/>
    <property type="project" value="TreeGrafter"/>
</dbReference>
<evidence type="ECO:0000313" key="3">
    <source>
        <dbReference type="EMBL" id="KAF4981046.1"/>
    </source>
</evidence>
<gene>
    <name evidence="3" type="ORF">FZEAL_3098</name>
</gene>
<name>A0A8H4UPI2_9HYPO</name>
<dbReference type="EMBL" id="JABEYC010000189">
    <property type="protein sequence ID" value="KAF4981046.1"/>
    <property type="molecule type" value="Genomic_DNA"/>
</dbReference>
<dbReference type="Pfam" id="PF12697">
    <property type="entry name" value="Abhydrolase_6"/>
    <property type="match status" value="1"/>
</dbReference>
<dbReference type="SUPFAM" id="SSF53474">
    <property type="entry name" value="alpha/beta-Hydrolases"/>
    <property type="match status" value="1"/>
</dbReference>
<reference evidence="3" key="1">
    <citation type="journal article" date="2020" name="BMC Genomics">
        <title>Correction to: Identification and distribution of gene clusters required for synthesis of sphingolipid metabolism inhibitors in diverse species of the filamentous fungus Fusarium.</title>
        <authorList>
            <person name="Kim H.S."/>
            <person name="Lohmar J.M."/>
            <person name="Busman M."/>
            <person name="Brown D.W."/>
            <person name="Naumann T.A."/>
            <person name="Divon H.H."/>
            <person name="Lysoe E."/>
            <person name="Uhlig S."/>
            <person name="Proctor R.H."/>
        </authorList>
    </citation>
    <scope>NUCLEOTIDE SEQUENCE</scope>
    <source>
        <strain evidence="3">NRRL 22465</strain>
    </source>
</reference>
<dbReference type="PANTHER" id="PTHR43798:SF31">
    <property type="entry name" value="AB HYDROLASE SUPERFAMILY PROTEIN YCLE"/>
    <property type="match status" value="1"/>
</dbReference>
<evidence type="ECO:0000256" key="1">
    <source>
        <dbReference type="ARBA" id="ARBA00022801"/>
    </source>
</evidence>
<dbReference type="GO" id="GO:0016787">
    <property type="term" value="F:hydrolase activity"/>
    <property type="evidence" value="ECO:0007669"/>
    <property type="project" value="UniProtKB-KW"/>
</dbReference>
<comment type="caution">
    <text evidence="3">The sequence shown here is derived from an EMBL/GenBank/DDBJ whole genome shotgun (WGS) entry which is preliminary data.</text>
</comment>
<organism evidence="3 4">
    <name type="scientific">Fusarium zealandicum</name>
    <dbReference type="NCBI Taxonomy" id="1053134"/>
    <lineage>
        <taxon>Eukaryota</taxon>
        <taxon>Fungi</taxon>
        <taxon>Dikarya</taxon>
        <taxon>Ascomycota</taxon>
        <taxon>Pezizomycotina</taxon>
        <taxon>Sordariomycetes</taxon>
        <taxon>Hypocreomycetidae</taxon>
        <taxon>Hypocreales</taxon>
        <taxon>Nectriaceae</taxon>
        <taxon>Fusarium</taxon>
        <taxon>Fusarium staphyleae species complex</taxon>
    </lineage>
</organism>
<proteinExistence type="predicted"/>
<dbReference type="Gene3D" id="3.40.50.1820">
    <property type="entry name" value="alpha/beta hydrolase"/>
    <property type="match status" value="1"/>
</dbReference>
<feature type="domain" description="AB hydrolase-1" evidence="2">
    <location>
        <begin position="36"/>
        <end position="266"/>
    </location>
</feature>
<sequence length="277" mass="30403">MSFTETTSLIELQPDVKLRIIQSTPTQIKSQSAPTVIFLHFWGGSSSTWSQVNDMIGETIPTIRVDFRGWGSSTGPDSETRYSTLNLAQDIQGIIQRLELRRYIIVGHSMGAKVAQAFAGQDVDGGLVGLVLACPAPPTPLELPEEMRRQQIDAYSNSENAESVTRNVLTSQQLPDRIVQLTVQDMLKGNPFARKAWPEHAMRDDISQLAKLISVPVLVVAGGMDDVEPVSRIKTEVCGVLADSTLVVVNESGHLLPLEAPERLAELIRDFSSHFTL</sequence>
<dbReference type="InterPro" id="IPR050266">
    <property type="entry name" value="AB_hydrolase_sf"/>
</dbReference>
<dbReference type="InterPro" id="IPR029058">
    <property type="entry name" value="AB_hydrolase_fold"/>
</dbReference>
<accession>A0A8H4UPI2</accession>
<evidence type="ECO:0000259" key="2">
    <source>
        <dbReference type="Pfam" id="PF12697"/>
    </source>
</evidence>
<dbReference type="InterPro" id="IPR000073">
    <property type="entry name" value="AB_hydrolase_1"/>
</dbReference>
<dbReference type="Proteomes" id="UP000635477">
    <property type="component" value="Unassembled WGS sequence"/>
</dbReference>
<keyword evidence="1" id="KW-0378">Hydrolase</keyword>
<dbReference type="OrthoDB" id="2498029at2759"/>
<reference evidence="3" key="2">
    <citation type="submission" date="2020-05" db="EMBL/GenBank/DDBJ databases">
        <authorList>
            <person name="Kim H.-S."/>
            <person name="Proctor R.H."/>
            <person name="Brown D.W."/>
        </authorList>
    </citation>
    <scope>NUCLEOTIDE SEQUENCE</scope>
    <source>
        <strain evidence="3">NRRL 22465</strain>
    </source>
</reference>